<dbReference type="Gene3D" id="3.40.50.150">
    <property type="entry name" value="Vaccinia Virus protein VP39"/>
    <property type="match status" value="1"/>
</dbReference>
<evidence type="ECO:0008006" key="2">
    <source>
        <dbReference type="Google" id="ProtNLM"/>
    </source>
</evidence>
<accession>A0A383AXD1</accession>
<dbReference type="Pfam" id="PF01209">
    <property type="entry name" value="Ubie_methyltran"/>
    <property type="match status" value="1"/>
</dbReference>
<protein>
    <recommendedName>
        <fullName evidence="2">Bifunctional demethylmenaquinone methyltransferase/2-methoxy-6-polyprenyl-1,4-benzoquinol methylase</fullName>
    </recommendedName>
</protein>
<reference evidence="1" key="1">
    <citation type="submission" date="2018-05" db="EMBL/GenBank/DDBJ databases">
        <authorList>
            <person name="Lanie J.A."/>
            <person name="Ng W.-L."/>
            <person name="Kazmierczak K.M."/>
            <person name="Andrzejewski T.M."/>
            <person name="Davidsen T.M."/>
            <person name="Wayne K.J."/>
            <person name="Tettelin H."/>
            <person name="Glass J.I."/>
            <person name="Rusch D."/>
            <person name="Podicherti R."/>
            <person name="Tsui H.-C.T."/>
            <person name="Winkler M.E."/>
        </authorList>
    </citation>
    <scope>NUCLEOTIDE SEQUENCE</scope>
</reference>
<name>A0A383AXD1_9ZZZZ</name>
<gene>
    <name evidence="1" type="ORF">METZ01_LOCUS465158</name>
</gene>
<dbReference type="AlphaFoldDB" id="A0A383AXD1"/>
<sequence>YLTQSIEKFVNQEQLLEIMKKNNFKNCTYRNLSGGIVAIHSGWKI</sequence>
<organism evidence="1">
    <name type="scientific">marine metagenome</name>
    <dbReference type="NCBI Taxonomy" id="408172"/>
    <lineage>
        <taxon>unclassified sequences</taxon>
        <taxon>metagenomes</taxon>
        <taxon>ecological metagenomes</taxon>
    </lineage>
</organism>
<evidence type="ECO:0000313" key="1">
    <source>
        <dbReference type="EMBL" id="SVE12304.1"/>
    </source>
</evidence>
<proteinExistence type="predicted"/>
<feature type="non-terminal residue" evidence="1">
    <location>
        <position position="1"/>
    </location>
</feature>
<dbReference type="EMBL" id="UINC01195642">
    <property type="protein sequence ID" value="SVE12304.1"/>
    <property type="molecule type" value="Genomic_DNA"/>
</dbReference>
<dbReference type="InterPro" id="IPR029063">
    <property type="entry name" value="SAM-dependent_MTases_sf"/>
</dbReference>